<proteinExistence type="predicted"/>
<feature type="transmembrane region" description="Helical" evidence="1">
    <location>
        <begin position="311"/>
        <end position="329"/>
    </location>
</feature>
<dbReference type="RefSeq" id="WP_128534875.1">
    <property type="nucleotide sequence ID" value="NZ_SBIW01000007.1"/>
</dbReference>
<dbReference type="Pfam" id="PF12412">
    <property type="entry name" value="DUF3667"/>
    <property type="match status" value="1"/>
</dbReference>
<evidence type="ECO:0000313" key="3">
    <source>
        <dbReference type="Proteomes" id="UP000286701"/>
    </source>
</evidence>
<accession>A0A3S3W7E8</accession>
<sequence length="374" mass="43016">MKKHYRHETDCLNCGTELQGNFCHKCGQENLQMKESFGHMINHAVSDYFHFDYQFFHTLKPLFAKPGKLTVDYLEGRRAQYLHPVKMYIFISLIFFVLFFKQNGHEIVKEVPSNKSTRVLADTIKHNLAKDIDSDKSLTPADKAKIKQTINKFVPGAVKTIDTVQIAKAKSPAPAAKLADPDPKDYNGGIMLMDNKNDPDSYPEYLAQQNKLTEAQRDGIFTGYIKKKSYSWKSQGKNGLEMFREGLQHNAPKMMFLLLPLFAFILSIAFRKNRKFYVEHIIYAIHLHCFLFLFLAAEIVLKLIIPATWESVIEILDLVAFLGVTYYVYRSLRVVYNRSRWRTVSKMIGVSLAYFFVFGMCFLIVAAITAITTV</sequence>
<feature type="transmembrane region" description="Helical" evidence="1">
    <location>
        <begin position="254"/>
        <end position="270"/>
    </location>
</feature>
<keyword evidence="1" id="KW-0472">Membrane</keyword>
<name>A0A3S3W7E8_9SPHI</name>
<evidence type="ECO:0000313" key="2">
    <source>
        <dbReference type="EMBL" id="RWY50145.1"/>
    </source>
</evidence>
<keyword evidence="1" id="KW-1133">Transmembrane helix</keyword>
<gene>
    <name evidence="2" type="ORF">EPL05_15425</name>
</gene>
<keyword evidence="1" id="KW-0812">Transmembrane</keyword>
<evidence type="ECO:0000256" key="1">
    <source>
        <dbReference type="SAM" id="Phobius"/>
    </source>
</evidence>
<dbReference type="AlphaFoldDB" id="A0A3S3W7E8"/>
<comment type="caution">
    <text evidence="2">The sequence shown here is derived from an EMBL/GenBank/DDBJ whole genome shotgun (WGS) entry which is preliminary data.</text>
</comment>
<dbReference type="Proteomes" id="UP000286701">
    <property type="component" value="Unassembled WGS sequence"/>
</dbReference>
<feature type="transmembrane region" description="Helical" evidence="1">
    <location>
        <begin position="350"/>
        <end position="371"/>
    </location>
</feature>
<feature type="transmembrane region" description="Helical" evidence="1">
    <location>
        <begin position="282"/>
        <end position="305"/>
    </location>
</feature>
<dbReference type="InterPro" id="IPR022134">
    <property type="entry name" value="DUF3667"/>
</dbReference>
<keyword evidence="3" id="KW-1185">Reference proteome</keyword>
<dbReference type="OrthoDB" id="675873at2"/>
<organism evidence="2 3">
    <name type="scientific">Mucilaginibacter gilvus</name>
    <dbReference type="NCBI Taxonomy" id="2305909"/>
    <lineage>
        <taxon>Bacteria</taxon>
        <taxon>Pseudomonadati</taxon>
        <taxon>Bacteroidota</taxon>
        <taxon>Sphingobacteriia</taxon>
        <taxon>Sphingobacteriales</taxon>
        <taxon>Sphingobacteriaceae</taxon>
        <taxon>Mucilaginibacter</taxon>
    </lineage>
</organism>
<reference evidence="2 3" key="1">
    <citation type="submission" date="2019-01" db="EMBL/GenBank/DDBJ databases">
        <title>Mucilaginibacter antarcticum sp. nov., isolated from antarctic soil.</title>
        <authorList>
            <person name="Yan Y.-Q."/>
            <person name="Du Z.-J."/>
        </authorList>
    </citation>
    <scope>NUCLEOTIDE SEQUENCE [LARGE SCALE GENOMIC DNA]</scope>
    <source>
        <strain evidence="2 3">F01003</strain>
    </source>
</reference>
<dbReference type="EMBL" id="SBIW01000007">
    <property type="protein sequence ID" value="RWY50145.1"/>
    <property type="molecule type" value="Genomic_DNA"/>
</dbReference>
<feature type="transmembrane region" description="Helical" evidence="1">
    <location>
        <begin position="81"/>
        <end position="100"/>
    </location>
</feature>
<protein>
    <submittedName>
        <fullName evidence="2">DUF3667 domain-containing protein</fullName>
    </submittedName>
</protein>